<comment type="caution">
    <text evidence="2">The sequence shown here is derived from an EMBL/GenBank/DDBJ whole genome shotgun (WGS) entry which is preliminary data.</text>
</comment>
<name>A0A0S8FVZ0_UNCW3</name>
<evidence type="ECO:0000256" key="1">
    <source>
        <dbReference type="SAM" id="Phobius"/>
    </source>
</evidence>
<protein>
    <recommendedName>
        <fullName evidence="4">Tetratricopeptide repeat protein</fullName>
    </recommendedName>
</protein>
<accession>A0A0S8FVZ0</accession>
<gene>
    <name evidence="2" type="ORF">AMJ83_01275</name>
</gene>
<evidence type="ECO:0008006" key="4">
    <source>
        <dbReference type="Google" id="ProtNLM"/>
    </source>
</evidence>
<evidence type="ECO:0000313" key="2">
    <source>
        <dbReference type="EMBL" id="KPK64835.1"/>
    </source>
</evidence>
<organism evidence="2 3">
    <name type="scientific">candidate division WOR_3 bacterium SM23_42</name>
    <dbReference type="NCBI Taxonomy" id="1703779"/>
    <lineage>
        <taxon>Bacteria</taxon>
        <taxon>Bacteria division WOR-3</taxon>
    </lineage>
</organism>
<proteinExistence type="predicted"/>
<feature type="transmembrane region" description="Helical" evidence="1">
    <location>
        <begin position="78"/>
        <end position="97"/>
    </location>
</feature>
<evidence type="ECO:0000313" key="3">
    <source>
        <dbReference type="Proteomes" id="UP000051373"/>
    </source>
</evidence>
<feature type="transmembrane region" description="Helical" evidence="1">
    <location>
        <begin position="47"/>
        <end position="66"/>
    </location>
</feature>
<reference evidence="2 3" key="1">
    <citation type="journal article" date="2015" name="Microbiome">
        <title>Genomic resolution of linkages in carbon, nitrogen, and sulfur cycling among widespread estuary sediment bacteria.</title>
        <authorList>
            <person name="Baker B.J."/>
            <person name="Lazar C.S."/>
            <person name="Teske A.P."/>
            <person name="Dick G.J."/>
        </authorList>
    </citation>
    <scope>NUCLEOTIDE SEQUENCE [LARGE SCALE GENOMIC DNA]</scope>
    <source>
        <strain evidence="2">SM23_42</strain>
    </source>
</reference>
<keyword evidence="1" id="KW-0812">Transmembrane</keyword>
<dbReference type="Proteomes" id="UP000051373">
    <property type="component" value="Unassembled WGS sequence"/>
</dbReference>
<keyword evidence="1" id="KW-1133">Transmembrane helix</keyword>
<dbReference type="EMBL" id="LJUJ01000001">
    <property type="protein sequence ID" value="KPK64835.1"/>
    <property type="molecule type" value="Genomic_DNA"/>
</dbReference>
<keyword evidence="1" id="KW-0472">Membrane</keyword>
<dbReference type="AlphaFoldDB" id="A0A0S8FVZ0"/>
<dbReference type="STRING" id="1703779.AMJ83_01275"/>
<sequence length="281" mass="32789">MKKFLVILLFLLLIAGFSYLVDTTKSPHELIGELMYFPSGIALRAGSMGYYAPLADLVWLRFIQYYGEHRLTDTQFELMYHILAILTTLDSGFIYAYTLGGLMLTHDAQRPDQAHALLKKGMYENPEEWRIPFMYAFVNYVFLQEYRVARTYLSIAAQKPDAPDMVRRWHAFVTYSKLGDLKTGLALWIDFYNDTKNPEEKSIARYYIEKIKMRLDIEYLTKKVEEFEKKHGRQPHALSELVINAIIDSIPSEPHGGRYYLDNDSVRSTWENDVKQHKDGD</sequence>